<evidence type="ECO:0000313" key="3">
    <source>
        <dbReference type="Proteomes" id="UP001500728"/>
    </source>
</evidence>
<gene>
    <name evidence="2" type="ORF">GCM10010469_02160</name>
</gene>
<protein>
    <submittedName>
        <fullName evidence="2">Uncharacterized protein</fullName>
    </submittedName>
</protein>
<name>A0ABP6QRP9_9ACTN</name>
<organism evidence="2 3">
    <name type="scientific">Streptomyces labedae</name>
    <dbReference type="NCBI Taxonomy" id="285569"/>
    <lineage>
        <taxon>Bacteria</taxon>
        <taxon>Bacillati</taxon>
        <taxon>Actinomycetota</taxon>
        <taxon>Actinomycetes</taxon>
        <taxon>Kitasatosporales</taxon>
        <taxon>Streptomycetaceae</taxon>
        <taxon>Streptomyces</taxon>
    </lineage>
</organism>
<reference evidence="3" key="1">
    <citation type="journal article" date="2019" name="Int. J. Syst. Evol. Microbiol.">
        <title>The Global Catalogue of Microorganisms (GCM) 10K type strain sequencing project: providing services to taxonomists for standard genome sequencing and annotation.</title>
        <authorList>
            <consortium name="The Broad Institute Genomics Platform"/>
            <consortium name="The Broad Institute Genome Sequencing Center for Infectious Disease"/>
            <person name="Wu L."/>
            <person name="Ma J."/>
        </authorList>
    </citation>
    <scope>NUCLEOTIDE SEQUENCE [LARGE SCALE GENOMIC DNA]</scope>
    <source>
        <strain evidence="3">JCM 9381</strain>
    </source>
</reference>
<proteinExistence type="predicted"/>
<evidence type="ECO:0000256" key="1">
    <source>
        <dbReference type="SAM" id="MobiDB-lite"/>
    </source>
</evidence>
<accession>A0ABP6QRP9</accession>
<dbReference type="EMBL" id="BAAAUW010000001">
    <property type="protein sequence ID" value="GAA3246319.1"/>
    <property type="molecule type" value="Genomic_DNA"/>
</dbReference>
<keyword evidence="3" id="KW-1185">Reference proteome</keyword>
<feature type="region of interest" description="Disordered" evidence="1">
    <location>
        <begin position="118"/>
        <end position="137"/>
    </location>
</feature>
<dbReference type="Proteomes" id="UP001500728">
    <property type="component" value="Unassembled WGS sequence"/>
</dbReference>
<sequence length="137" mass="15505">MPATNAAPETISHILDWASRYACCSVAVGLKAKSGARSQMTELWPGLRDEKLPVESADAVWPRQAWDLLASVPDRYPNHPTFQTNSCTLAHALPRPDRHRIHGTATCAANHWLPQPARSLRHRISRTGHRRHRRRRP</sequence>
<evidence type="ECO:0000313" key="2">
    <source>
        <dbReference type="EMBL" id="GAA3246319.1"/>
    </source>
</evidence>
<comment type="caution">
    <text evidence="2">The sequence shown here is derived from an EMBL/GenBank/DDBJ whole genome shotgun (WGS) entry which is preliminary data.</text>
</comment>
<feature type="compositionally biased region" description="Basic residues" evidence="1">
    <location>
        <begin position="119"/>
        <end position="137"/>
    </location>
</feature>